<dbReference type="AlphaFoldDB" id="A0A9N9S3F9"/>
<dbReference type="InterPro" id="IPR036249">
    <property type="entry name" value="Thioredoxin-like_sf"/>
</dbReference>
<dbReference type="OrthoDB" id="74910at2759"/>
<evidence type="ECO:0000313" key="9">
    <source>
        <dbReference type="Proteomes" id="UP001153620"/>
    </source>
</evidence>
<dbReference type="InterPro" id="IPR013766">
    <property type="entry name" value="Thioredoxin_domain"/>
</dbReference>
<dbReference type="PANTHER" id="PTHR46426">
    <property type="entry name" value="PROTEIN DISULFIDE-ISOMERASE TMX3"/>
    <property type="match status" value="1"/>
</dbReference>
<evidence type="ECO:0000256" key="5">
    <source>
        <dbReference type="SAM" id="Phobius"/>
    </source>
</evidence>
<comment type="subcellular location">
    <subcellularLocation>
        <location evidence="1">Membrane</location>
        <topology evidence="1">Single-pass membrane protein</topology>
    </subcellularLocation>
</comment>
<protein>
    <recommendedName>
        <fullName evidence="7">Thioredoxin domain-containing protein</fullName>
    </recommendedName>
</protein>
<dbReference type="PROSITE" id="PS51352">
    <property type="entry name" value="THIOREDOXIN_2"/>
    <property type="match status" value="1"/>
</dbReference>
<feature type="domain" description="Thioredoxin" evidence="7">
    <location>
        <begin position="5"/>
        <end position="126"/>
    </location>
</feature>
<keyword evidence="9" id="KW-1185">Reference proteome</keyword>
<evidence type="ECO:0000259" key="7">
    <source>
        <dbReference type="PROSITE" id="PS51352"/>
    </source>
</evidence>
<accession>A0A9N9S3F9</accession>
<organism evidence="8 9">
    <name type="scientific">Chironomus riparius</name>
    <dbReference type="NCBI Taxonomy" id="315576"/>
    <lineage>
        <taxon>Eukaryota</taxon>
        <taxon>Metazoa</taxon>
        <taxon>Ecdysozoa</taxon>
        <taxon>Arthropoda</taxon>
        <taxon>Hexapoda</taxon>
        <taxon>Insecta</taxon>
        <taxon>Pterygota</taxon>
        <taxon>Neoptera</taxon>
        <taxon>Endopterygota</taxon>
        <taxon>Diptera</taxon>
        <taxon>Nematocera</taxon>
        <taxon>Chironomoidea</taxon>
        <taxon>Chironomidae</taxon>
        <taxon>Chironominae</taxon>
        <taxon>Chironomus</taxon>
    </lineage>
</organism>
<keyword evidence="4 5" id="KW-0472">Membrane</keyword>
<dbReference type="SUPFAM" id="SSF52833">
    <property type="entry name" value="Thioredoxin-like"/>
    <property type="match status" value="1"/>
</dbReference>
<dbReference type="GO" id="GO:0005783">
    <property type="term" value="C:endoplasmic reticulum"/>
    <property type="evidence" value="ECO:0007669"/>
    <property type="project" value="TreeGrafter"/>
</dbReference>
<keyword evidence="2 5" id="KW-0812">Transmembrane</keyword>
<evidence type="ECO:0000256" key="4">
    <source>
        <dbReference type="ARBA" id="ARBA00023136"/>
    </source>
</evidence>
<reference evidence="8" key="1">
    <citation type="submission" date="2022-01" db="EMBL/GenBank/DDBJ databases">
        <authorList>
            <person name="King R."/>
        </authorList>
    </citation>
    <scope>NUCLEOTIDE SEQUENCE</scope>
</reference>
<dbReference type="Gene3D" id="3.40.30.10">
    <property type="entry name" value="Glutaredoxin"/>
    <property type="match status" value="1"/>
</dbReference>
<dbReference type="Pfam" id="PF13848">
    <property type="entry name" value="Thioredoxin_6"/>
    <property type="match status" value="1"/>
</dbReference>
<evidence type="ECO:0000313" key="8">
    <source>
        <dbReference type="EMBL" id="CAG9810151.1"/>
    </source>
</evidence>
<dbReference type="Pfam" id="PF00085">
    <property type="entry name" value="Thioredoxin"/>
    <property type="match status" value="1"/>
</dbReference>
<dbReference type="FunFam" id="3.40.30.10:FF:000300">
    <property type="entry name" value="Blast:Protein disulfide-isomerase TMX3"/>
    <property type="match status" value="1"/>
</dbReference>
<feature type="signal peptide" evidence="6">
    <location>
        <begin position="1"/>
        <end position="22"/>
    </location>
</feature>
<evidence type="ECO:0000256" key="6">
    <source>
        <dbReference type="SAM" id="SignalP"/>
    </source>
</evidence>
<dbReference type="Proteomes" id="UP001153620">
    <property type="component" value="Chromosome 4"/>
</dbReference>
<dbReference type="GO" id="GO:0016020">
    <property type="term" value="C:membrane"/>
    <property type="evidence" value="ECO:0007669"/>
    <property type="project" value="UniProtKB-SubCell"/>
</dbReference>
<name>A0A9N9S3F9_9DIPT</name>
<evidence type="ECO:0000256" key="3">
    <source>
        <dbReference type="ARBA" id="ARBA00022989"/>
    </source>
</evidence>
<reference evidence="8" key="2">
    <citation type="submission" date="2022-10" db="EMBL/GenBank/DDBJ databases">
        <authorList>
            <consortium name="ENA_rothamsted_submissions"/>
            <consortium name="culmorum"/>
            <person name="King R."/>
        </authorList>
    </citation>
    <scope>NUCLEOTIDE SEQUENCE</scope>
</reference>
<sequence length="426" mass="49621">MQNFYKLISSILVITFVCCASSSRVLELGDRFLDVRSEGMWFVKFYAPYCGFCKKLEPVWNLVAQTLYNTNIRVGKVDCTRFKSVCQSFDVQGYPTVIFVRGHNEYVFNGERSKDELVHFAMRMSGPPVQQVTRTESFEILKANNPIFFVYIGKQQGALWEFYYIASEANQQFAYFYATNNEIGSKHFMIDSHPVVLVYKENTHYIFPLSDAYDVVEPTALNDSMHNWIIQEKFATFPRVTRENLHQLRQTKKFLVIAVVEENKLSELETHEQEFRDMVEQIIRTKRSKYHANFQFGWTGTPDLAHTIAMEHLPTPHLLVLNSTTNHHHVPDDDPMAMTSEAIEMFLDSINNQTATVYGGDHYSVRLYRAFFETRRLLAEMWRGNPILCFVLFVVPFGFFMIILYSIFCADIMDAEDADDDHEKKE</sequence>
<feature type="transmembrane region" description="Helical" evidence="5">
    <location>
        <begin position="385"/>
        <end position="408"/>
    </location>
</feature>
<keyword evidence="3 5" id="KW-1133">Transmembrane helix</keyword>
<dbReference type="EMBL" id="OU895880">
    <property type="protein sequence ID" value="CAG9810151.1"/>
    <property type="molecule type" value="Genomic_DNA"/>
</dbReference>
<proteinExistence type="predicted"/>
<evidence type="ECO:0000256" key="2">
    <source>
        <dbReference type="ARBA" id="ARBA00022692"/>
    </source>
</evidence>
<dbReference type="PANTHER" id="PTHR46426:SF1">
    <property type="entry name" value="PROTEIN DISULFIDE-ISOMERASE TMX3"/>
    <property type="match status" value="1"/>
</dbReference>
<evidence type="ECO:0000256" key="1">
    <source>
        <dbReference type="ARBA" id="ARBA00004167"/>
    </source>
</evidence>
<gene>
    <name evidence="8" type="ORF">CHIRRI_LOCUS12968</name>
</gene>
<keyword evidence="6" id="KW-0732">Signal</keyword>
<dbReference type="InterPro" id="IPR052250">
    <property type="entry name" value="PDI_TMX3"/>
</dbReference>
<feature type="chain" id="PRO_5040171091" description="Thioredoxin domain-containing protein" evidence="6">
    <location>
        <begin position="23"/>
        <end position="426"/>
    </location>
</feature>